<dbReference type="PIRSF" id="PIRSF021603">
    <property type="entry name" value="UCP21603_acetyltransf"/>
    <property type="match status" value="1"/>
</dbReference>
<protein>
    <submittedName>
        <fullName evidence="4">N-acetyltransferase GCN5</fullName>
    </submittedName>
</protein>
<dbReference type="InterPro" id="IPR025289">
    <property type="entry name" value="DUF4081"/>
</dbReference>
<evidence type="ECO:0000259" key="3">
    <source>
        <dbReference type="PROSITE" id="PS51186"/>
    </source>
</evidence>
<dbReference type="PROSITE" id="PS51186">
    <property type="entry name" value="GNAT"/>
    <property type="match status" value="1"/>
</dbReference>
<sequence length="297" mass="32088">MENPTVLSCPPGASGSLEDMLTAPVRLLGDTDRAAVERLLDLEPYTGAQVAERIAAAGLSRRRQDARIFGCGNRSELDALCWLGANLIPVHVGPAAVAAFADLIGSEGRICSSIVGDATAVLPLWERLCPAWGYARDVRECQPLLVADAPAPVTADPEVRLVRPDEVDLLYPASVAMYTEEVGVSPVIDGDTGYRDRVRDLIRSGRAYARFIDGQVVFKAELAVITRHTAQVQGVWTAPEWRGRGLATAGMAAVVRDALRRVAPTVTLYVNDFNEAARRVYAHCGFRRVGTFATVLF</sequence>
<dbReference type="InterPro" id="IPR016181">
    <property type="entry name" value="Acyl_CoA_acyltransferase"/>
</dbReference>
<keyword evidence="5" id="KW-1185">Reference proteome</keyword>
<dbReference type="GO" id="GO:0016747">
    <property type="term" value="F:acyltransferase activity, transferring groups other than amino-acyl groups"/>
    <property type="evidence" value="ECO:0007669"/>
    <property type="project" value="InterPro"/>
</dbReference>
<evidence type="ECO:0000313" key="5">
    <source>
        <dbReference type="Proteomes" id="UP000653674"/>
    </source>
</evidence>
<evidence type="ECO:0000256" key="1">
    <source>
        <dbReference type="ARBA" id="ARBA00022679"/>
    </source>
</evidence>
<feature type="domain" description="N-acetyltransferase" evidence="3">
    <location>
        <begin position="157"/>
        <end position="297"/>
    </location>
</feature>
<dbReference type="Gene3D" id="3.40.630.30">
    <property type="match status" value="1"/>
</dbReference>
<gene>
    <name evidence="4" type="ORF">Pfl04_13720</name>
</gene>
<keyword evidence="1" id="KW-0808">Transferase</keyword>
<name>A0A8J3LGL2_9ACTN</name>
<dbReference type="AlphaFoldDB" id="A0A8J3LGL2"/>
<dbReference type="InterPro" id="IPR050832">
    <property type="entry name" value="Bact_Acetyltransf"/>
</dbReference>
<dbReference type="Pfam" id="PF13312">
    <property type="entry name" value="DUF4081"/>
    <property type="match status" value="1"/>
</dbReference>
<proteinExistence type="predicted"/>
<dbReference type="SUPFAM" id="SSF55729">
    <property type="entry name" value="Acyl-CoA N-acyltransferases (Nat)"/>
    <property type="match status" value="1"/>
</dbReference>
<dbReference type="PANTHER" id="PTHR43877">
    <property type="entry name" value="AMINOALKYLPHOSPHONATE N-ACETYLTRANSFERASE-RELATED-RELATED"/>
    <property type="match status" value="1"/>
</dbReference>
<dbReference type="EMBL" id="BONU01000006">
    <property type="protein sequence ID" value="GIG72968.1"/>
    <property type="molecule type" value="Genomic_DNA"/>
</dbReference>
<evidence type="ECO:0000313" key="4">
    <source>
        <dbReference type="EMBL" id="GIG72968.1"/>
    </source>
</evidence>
<comment type="caution">
    <text evidence="4">The sequence shown here is derived from an EMBL/GenBank/DDBJ whole genome shotgun (WGS) entry which is preliminary data.</text>
</comment>
<evidence type="ECO:0000256" key="2">
    <source>
        <dbReference type="ARBA" id="ARBA00023315"/>
    </source>
</evidence>
<dbReference type="Pfam" id="PF00583">
    <property type="entry name" value="Acetyltransf_1"/>
    <property type="match status" value="1"/>
</dbReference>
<organism evidence="4 5">
    <name type="scientific">Planosporangium flavigriseum</name>
    <dbReference type="NCBI Taxonomy" id="373681"/>
    <lineage>
        <taxon>Bacteria</taxon>
        <taxon>Bacillati</taxon>
        <taxon>Actinomycetota</taxon>
        <taxon>Actinomycetes</taxon>
        <taxon>Micromonosporales</taxon>
        <taxon>Micromonosporaceae</taxon>
        <taxon>Planosporangium</taxon>
    </lineage>
</organism>
<dbReference type="InterPro" id="IPR016794">
    <property type="entry name" value="UCP21603_acetyltransf"/>
</dbReference>
<dbReference type="Proteomes" id="UP000653674">
    <property type="component" value="Unassembled WGS sequence"/>
</dbReference>
<dbReference type="CDD" id="cd04301">
    <property type="entry name" value="NAT_SF"/>
    <property type="match status" value="1"/>
</dbReference>
<accession>A0A8J3LGL2</accession>
<keyword evidence="2" id="KW-0012">Acyltransferase</keyword>
<reference evidence="4" key="1">
    <citation type="submission" date="2021-01" db="EMBL/GenBank/DDBJ databases">
        <title>Whole genome shotgun sequence of Planosporangium flavigriseum NBRC 105377.</title>
        <authorList>
            <person name="Komaki H."/>
            <person name="Tamura T."/>
        </authorList>
    </citation>
    <scope>NUCLEOTIDE SEQUENCE</scope>
    <source>
        <strain evidence="4">NBRC 105377</strain>
    </source>
</reference>
<dbReference type="InterPro" id="IPR000182">
    <property type="entry name" value="GNAT_dom"/>
</dbReference>